<proteinExistence type="predicted"/>
<dbReference type="Proteomes" id="UP000316298">
    <property type="component" value="Unassembled WGS sequence"/>
</dbReference>
<evidence type="ECO:0000256" key="2">
    <source>
        <dbReference type="ARBA" id="ARBA00023125"/>
    </source>
</evidence>
<evidence type="ECO:0000313" key="6">
    <source>
        <dbReference type="EMBL" id="TQJ11633.1"/>
    </source>
</evidence>
<keyword evidence="7" id="KW-1185">Reference proteome</keyword>
<evidence type="ECO:0000256" key="4">
    <source>
        <dbReference type="PROSITE-ProRule" id="PRU00335"/>
    </source>
</evidence>
<evidence type="ECO:0000259" key="5">
    <source>
        <dbReference type="PROSITE" id="PS50977"/>
    </source>
</evidence>
<evidence type="ECO:0000256" key="3">
    <source>
        <dbReference type="ARBA" id="ARBA00023163"/>
    </source>
</evidence>
<reference evidence="6 7" key="1">
    <citation type="submission" date="2019-06" db="EMBL/GenBank/DDBJ databases">
        <title>Sequencing the genomes of 1000 actinobacteria strains.</title>
        <authorList>
            <person name="Klenk H.-P."/>
        </authorList>
    </citation>
    <scope>NUCLEOTIDE SEQUENCE [LARGE SCALE GENOMIC DNA]</scope>
    <source>
        <strain evidence="6 7">DSM 17305</strain>
    </source>
</reference>
<gene>
    <name evidence="6" type="ORF">FB475_4553</name>
</gene>
<dbReference type="Gene3D" id="1.10.357.10">
    <property type="entry name" value="Tetracycline Repressor, domain 2"/>
    <property type="match status" value="1"/>
</dbReference>
<dbReference type="PRINTS" id="PR00455">
    <property type="entry name" value="HTHTETR"/>
</dbReference>
<protein>
    <submittedName>
        <fullName evidence="6">TetR family transcriptional regulator</fullName>
    </submittedName>
</protein>
<dbReference type="PANTHER" id="PTHR47506:SF6">
    <property type="entry name" value="HTH-TYPE TRANSCRIPTIONAL REPRESSOR NEMR"/>
    <property type="match status" value="1"/>
</dbReference>
<dbReference type="PANTHER" id="PTHR47506">
    <property type="entry name" value="TRANSCRIPTIONAL REGULATORY PROTEIN"/>
    <property type="match status" value="1"/>
</dbReference>
<evidence type="ECO:0000313" key="7">
    <source>
        <dbReference type="Proteomes" id="UP000316298"/>
    </source>
</evidence>
<dbReference type="InterPro" id="IPR009057">
    <property type="entry name" value="Homeodomain-like_sf"/>
</dbReference>
<feature type="DNA-binding region" description="H-T-H motif" evidence="4">
    <location>
        <begin position="31"/>
        <end position="50"/>
    </location>
</feature>
<dbReference type="GO" id="GO:0003677">
    <property type="term" value="F:DNA binding"/>
    <property type="evidence" value="ECO:0007669"/>
    <property type="project" value="UniProtKB-UniRule"/>
</dbReference>
<keyword evidence="3" id="KW-0804">Transcription</keyword>
<evidence type="ECO:0000256" key="1">
    <source>
        <dbReference type="ARBA" id="ARBA00023015"/>
    </source>
</evidence>
<dbReference type="EMBL" id="VFMM01000002">
    <property type="protein sequence ID" value="TQJ11633.1"/>
    <property type="molecule type" value="Genomic_DNA"/>
</dbReference>
<name>A0A542E8H4_9ACTN</name>
<organism evidence="6 7">
    <name type="scientific">Kribbella jejuensis</name>
    <dbReference type="NCBI Taxonomy" id="236068"/>
    <lineage>
        <taxon>Bacteria</taxon>
        <taxon>Bacillati</taxon>
        <taxon>Actinomycetota</taxon>
        <taxon>Actinomycetes</taxon>
        <taxon>Propionibacteriales</taxon>
        <taxon>Kribbellaceae</taxon>
        <taxon>Kribbella</taxon>
    </lineage>
</organism>
<dbReference type="InterPro" id="IPR001647">
    <property type="entry name" value="HTH_TetR"/>
</dbReference>
<dbReference type="Pfam" id="PF00440">
    <property type="entry name" value="TetR_N"/>
    <property type="match status" value="1"/>
</dbReference>
<comment type="caution">
    <text evidence="6">The sequence shown here is derived from an EMBL/GenBank/DDBJ whole genome shotgun (WGS) entry which is preliminary data.</text>
</comment>
<dbReference type="AlphaFoldDB" id="A0A542E8H4"/>
<sequence>MIGRRSGPATRAAIQRVALELFTKKGYEATSLREIADELGIQKPSLYYHFKGKEDILRALLDERGDEAEQLLEWISRQPQRPELIRAAVLRWVQSFSAEKLRGIRFLSANPLVARTFEGRTDDRIGSTLNQLIDALAGLLPDRSPAKVLQLRMALLSINAAVDAATSTPFTDEDILAAANAGAIAQIDALLATG</sequence>
<keyword evidence="1" id="KW-0805">Transcription regulation</keyword>
<dbReference type="InterPro" id="IPR023772">
    <property type="entry name" value="DNA-bd_HTH_TetR-type_CS"/>
</dbReference>
<dbReference type="SUPFAM" id="SSF46689">
    <property type="entry name" value="Homeodomain-like"/>
    <property type="match status" value="1"/>
</dbReference>
<accession>A0A542E8H4</accession>
<keyword evidence="2 4" id="KW-0238">DNA-binding</keyword>
<dbReference type="PROSITE" id="PS01081">
    <property type="entry name" value="HTH_TETR_1"/>
    <property type="match status" value="1"/>
</dbReference>
<dbReference type="PROSITE" id="PS50977">
    <property type="entry name" value="HTH_TETR_2"/>
    <property type="match status" value="1"/>
</dbReference>
<feature type="domain" description="HTH tetR-type" evidence="5">
    <location>
        <begin position="8"/>
        <end position="68"/>
    </location>
</feature>